<feature type="chain" id="PRO_5025611468" evidence="2">
    <location>
        <begin position="31"/>
        <end position="362"/>
    </location>
</feature>
<proteinExistence type="predicted"/>
<evidence type="ECO:0000313" key="4">
    <source>
        <dbReference type="Proteomes" id="UP000440578"/>
    </source>
</evidence>
<dbReference type="PANTHER" id="PTHR48174">
    <property type="entry name" value="DUF946 FAMILY PROTEIN"/>
    <property type="match status" value="1"/>
</dbReference>
<evidence type="ECO:0000256" key="1">
    <source>
        <dbReference type="SAM" id="MobiDB-lite"/>
    </source>
</evidence>
<dbReference type="OrthoDB" id="188042at2759"/>
<keyword evidence="4" id="KW-1185">Reference proteome</keyword>
<keyword evidence="2" id="KW-0732">Signal</keyword>
<name>A0A6A4WCE0_AMPAM</name>
<protein>
    <submittedName>
        <fullName evidence="3">Vacuolar protein sorting-associated protein 62</fullName>
    </submittedName>
</protein>
<evidence type="ECO:0000313" key="3">
    <source>
        <dbReference type="EMBL" id="KAF0302859.1"/>
    </source>
</evidence>
<gene>
    <name evidence="3" type="primary">VPS62</name>
    <name evidence="3" type="ORF">FJT64_002924</name>
</gene>
<comment type="caution">
    <text evidence="3">The sequence shown here is derived from an EMBL/GenBank/DDBJ whole genome shotgun (WGS) entry which is preliminary data.</text>
</comment>
<accession>A0A6A4WCE0</accession>
<organism evidence="3 4">
    <name type="scientific">Amphibalanus amphitrite</name>
    <name type="common">Striped barnacle</name>
    <name type="synonym">Balanus amphitrite</name>
    <dbReference type="NCBI Taxonomy" id="1232801"/>
    <lineage>
        <taxon>Eukaryota</taxon>
        <taxon>Metazoa</taxon>
        <taxon>Ecdysozoa</taxon>
        <taxon>Arthropoda</taxon>
        <taxon>Crustacea</taxon>
        <taxon>Multicrustacea</taxon>
        <taxon>Cirripedia</taxon>
        <taxon>Thoracica</taxon>
        <taxon>Thoracicalcarea</taxon>
        <taxon>Balanomorpha</taxon>
        <taxon>Balanoidea</taxon>
        <taxon>Balanidae</taxon>
        <taxon>Amphibalaninae</taxon>
        <taxon>Amphibalanus</taxon>
    </lineage>
</organism>
<dbReference type="PANTHER" id="PTHR48174:SF5">
    <property type="entry name" value="VACUOLAR PROTEIN SORTING-ASSOCIATED PROTEIN 62"/>
    <property type="match status" value="1"/>
</dbReference>
<dbReference type="Proteomes" id="UP000440578">
    <property type="component" value="Unassembled WGS sequence"/>
</dbReference>
<dbReference type="EMBL" id="VIIS01001003">
    <property type="protein sequence ID" value="KAF0302859.1"/>
    <property type="molecule type" value="Genomic_DNA"/>
</dbReference>
<evidence type="ECO:0000256" key="2">
    <source>
        <dbReference type="SAM" id="SignalP"/>
    </source>
</evidence>
<sequence>MAELRQPRAGPRTPLLLLTPLLHLLTTVHSGAEQVSGDALVDQLVAKHAPLLFLHPDERWFPGDVLEFISHVHVQDGSGQRRPVVDASLPVGSRSLDTHLVTSLPPGLGTEQVRPPPHLRGTSPATRPVPVYVTVSRCDTGQPTADLLPSFTATYWMFHPFSEGKKAAGRLRGSHVGDWEHVSLQVQYGEPVSLYISAHEFGAYYSYNRATNLYQFASQVNRGGFPVSPQYPPTLQVFRTHPVLYVARGSHGLWPSVGTHVYSRLAHLSDVTAAGTPWKTWQQLELLHRRPPQWLSFLGRWGNPAGCWHLLGALCALSGGPTGIPLKEADFQCPAEAGAAAEPGTGRGRVYPSRWVQLLGRR</sequence>
<feature type="region of interest" description="Disordered" evidence="1">
    <location>
        <begin position="103"/>
        <end position="126"/>
    </location>
</feature>
<feature type="signal peptide" evidence="2">
    <location>
        <begin position="1"/>
        <end position="30"/>
    </location>
</feature>
<reference evidence="3 4" key="1">
    <citation type="submission" date="2019-07" db="EMBL/GenBank/DDBJ databases">
        <title>Draft genome assembly of a fouling barnacle, Amphibalanus amphitrite (Darwin, 1854): The first reference genome for Thecostraca.</title>
        <authorList>
            <person name="Kim W."/>
        </authorList>
    </citation>
    <scope>NUCLEOTIDE SEQUENCE [LARGE SCALE GENOMIC DNA]</scope>
    <source>
        <strain evidence="3">SNU_AA5</strain>
        <tissue evidence="3">Soma without cirri and trophi</tissue>
    </source>
</reference>
<dbReference type="AlphaFoldDB" id="A0A6A4WCE0"/>